<feature type="chain" id="PRO_5040837405" evidence="1">
    <location>
        <begin position="23"/>
        <end position="196"/>
    </location>
</feature>
<evidence type="ECO:0000259" key="2">
    <source>
        <dbReference type="Pfam" id="PF16694"/>
    </source>
</evidence>
<gene>
    <name evidence="3" type="ORF">LPC04_13155</name>
</gene>
<dbReference type="Gene3D" id="3.50.70.20">
    <property type="entry name" value="Cytochrome P460"/>
    <property type="match status" value="1"/>
</dbReference>
<sequence length="196" mass="21650">MNTALAFAACAAIAQSSPTPPAAATATPLPTYVDGKLRLPADYREWVYLSTGMDMSYSRVAMPGHHMFDNVFVNPQAYRVFKETGTWPDGTMLVLETRGARDKGSINQRGLFQDTDVMGHEVHVKDARFEGGWAFFGFDDDQPAKEIAHTVDCYACHRAHAAVDTTFVQFYPTLLAIAKAKNTFSSAYLDEQKKAN</sequence>
<evidence type="ECO:0000313" key="3">
    <source>
        <dbReference type="EMBL" id="MCK9686658.1"/>
    </source>
</evidence>
<proteinExistence type="predicted"/>
<evidence type="ECO:0000256" key="1">
    <source>
        <dbReference type="SAM" id="SignalP"/>
    </source>
</evidence>
<keyword evidence="1" id="KW-0732">Signal</keyword>
<keyword evidence="4" id="KW-1185">Reference proteome</keyword>
<organism evidence="3 4">
    <name type="scientific">Scleromatobacter humisilvae</name>
    <dbReference type="NCBI Taxonomy" id="2897159"/>
    <lineage>
        <taxon>Bacteria</taxon>
        <taxon>Pseudomonadati</taxon>
        <taxon>Pseudomonadota</taxon>
        <taxon>Betaproteobacteria</taxon>
        <taxon>Burkholderiales</taxon>
        <taxon>Sphaerotilaceae</taxon>
        <taxon>Scleromatobacter</taxon>
    </lineage>
</organism>
<protein>
    <submittedName>
        <fullName evidence="3">Cytochrome P460 family protein</fullName>
    </submittedName>
</protein>
<dbReference type="InterPro" id="IPR032033">
    <property type="entry name" value="Cytochrome_P460"/>
</dbReference>
<feature type="signal peptide" evidence="1">
    <location>
        <begin position="1"/>
        <end position="22"/>
    </location>
</feature>
<evidence type="ECO:0000313" key="4">
    <source>
        <dbReference type="Proteomes" id="UP001139353"/>
    </source>
</evidence>
<name>A0A9X2BZG5_9BURK</name>
<dbReference type="RefSeq" id="WP_275682700.1">
    <property type="nucleotide sequence ID" value="NZ_JAJLJH010000003.1"/>
</dbReference>
<accession>A0A9X2BZG5</accession>
<reference evidence="3" key="1">
    <citation type="submission" date="2021-11" db="EMBL/GenBank/DDBJ databases">
        <title>BS-T2-15 a new species belonging to the Comamonadaceae family isolated from the soil of a French oak forest.</title>
        <authorList>
            <person name="Mieszkin S."/>
            <person name="Alain K."/>
        </authorList>
    </citation>
    <scope>NUCLEOTIDE SEQUENCE</scope>
    <source>
        <strain evidence="3">BS-T2-15</strain>
    </source>
</reference>
<dbReference type="CDD" id="cd20751">
    <property type="entry name" value="cyt_P460_Ne-like"/>
    <property type="match status" value="1"/>
</dbReference>
<dbReference type="AlphaFoldDB" id="A0A9X2BZG5"/>
<dbReference type="Pfam" id="PF16694">
    <property type="entry name" value="Cytochrome_P460"/>
    <property type="match status" value="1"/>
</dbReference>
<dbReference type="EMBL" id="JAJLJH010000003">
    <property type="protein sequence ID" value="MCK9686658.1"/>
    <property type="molecule type" value="Genomic_DNA"/>
</dbReference>
<feature type="domain" description="Cytochrome P460" evidence="2">
    <location>
        <begin position="40"/>
        <end position="167"/>
    </location>
</feature>
<dbReference type="Proteomes" id="UP001139353">
    <property type="component" value="Unassembled WGS sequence"/>
</dbReference>
<comment type="caution">
    <text evidence="3">The sequence shown here is derived from an EMBL/GenBank/DDBJ whole genome shotgun (WGS) entry which is preliminary data.</text>
</comment>
<dbReference type="InterPro" id="IPR038142">
    <property type="entry name" value="Cytochrome_P460_sp"/>
</dbReference>